<name>A0A382WGR8_9ZZZZ</name>
<gene>
    <name evidence="2" type="ORF">METZ01_LOCUS410145</name>
</gene>
<feature type="domain" description="Exoribonuclease phosphorolytic" evidence="1">
    <location>
        <begin position="12"/>
        <end position="40"/>
    </location>
</feature>
<evidence type="ECO:0000313" key="2">
    <source>
        <dbReference type="EMBL" id="SVD57291.1"/>
    </source>
</evidence>
<accession>A0A382WGR8</accession>
<dbReference type="SUPFAM" id="SSF54211">
    <property type="entry name" value="Ribosomal protein S5 domain 2-like"/>
    <property type="match status" value="1"/>
</dbReference>
<feature type="non-terminal residue" evidence="2">
    <location>
        <position position="40"/>
    </location>
</feature>
<feature type="non-terminal residue" evidence="2">
    <location>
        <position position="1"/>
    </location>
</feature>
<proteinExistence type="predicted"/>
<dbReference type="Gene3D" id="3.30.230.70">
    <property type="entry name" value="GHMP Kinase, N-terminal domain"/>
    <property type="match status" value="1"/>
</dbReference>
<reference evidence="2" key="1">
    <citation type="submission" date="2018-05" db="EMBL/GenBank/DDBJ databases">
        <authorList>
            <person name="Lanie J.A."/>
            <person name="Ng W.-L."/>
            <person name="Kazmierczak K.M."/>
            <person name="Andrzejewski T.M."/>
            <person name="Davidsen T.M."/>
            <person name="Wayne K.J."/>
            <person name="Tettelin H."/>
            <person name="Glass J.I."/>
            <person name="Rusch D."/>
            <person name="Podicherti R."/>
            <person name="Tsui H.-C.T."/>
            <person name="Winkler M.E."/>
        </authorList>
    </citation>
    <scope>NUCLEOTIDE SEQUENCE</scope>
</reference>
<dbReference type="InterPro" id="IPR027408">
    <property type="entry name" value="PNPase/RNase_PH_dom_sf"/>
</dbReference>
<dbReference type="InterPro" id="IPR020568">
    <property type="entry name" value="Ribosomal_Su5_D2-typ_SF"/>
</dbReference>
<evidence type="ECO:0000259" key="1">
    <source>
        <dbReference type="Pfam" id="PF01138"/>
    </source>
</evidence>
<dbReference type="EMBL" id="UINC01159289">
    <property type="protein sequence ID" value="SVD57291.1"/>
    <property type="molecule type" value="Genomic_DNA"/>
</dbReference>
<dbReference type="AlphaFoldDB" id="A0A382WGR8"/>
<protein>
    <recommendedName>
        <fullName evidence="1">Exoribonuclease phosphorolytic domain-containing protein</fullName>
    </recommendedName>
</protein>
<organism evidence="2">
    <name type="scientific">marine metagenome</name>
    <dbReference type="NCBI Taxonomy" id="408172"/>
    <lineage>
        <taxon>unclassified sequences</taxon>
        <taxon>metagenomes</taxon>
        <taxon>ecological metagenomes</taxon>
    </lineage>
</organism>
<dbReference type="InterPro" id="IPR001247">
    <property type="entry name" value="ExoRNase_PH_dom1"/>
</dbReference>
<dbReference type="Pfam" id="PF01138">
    <property type="entry name" value="RNase_PH"/>
    <property type="match status" value="1"/>
</dbReference>
<sequence length="40" mass="4452">VAERTDNRSSDQMRPVRITRGYLRNAEGSALIEMGTTTVV</sequence>